<evidence type="ECO:0000313" key="2">
    <source>
        <dbReference type="EMBL" id="KXG87137.1"/>
    </source>
</evidence>
<comment type="caution">
    <text evidence="2">The sequence shown here is derived from an EMBL/GenBank/DDBJ whole genome shotgun (WGS) entry which is preliminary data.</text>
</comment>
<feature type="domain" description="DUF6985" evidence="1">
    <location>
        <begin position="64"/>
        <end position="184"/>
    </location>
</feature>
<sequence>MGFMRLDKLSPKDKPYEIDGLPTLYGGKGAWVTALPMPLTSTFQHSLVALPHPGRGNAEFAEPGEVPVILENDDGTGDVPNSNMIAAARWLIDNDAEVEQANIATIRSSLDELINIQKGIDGVTDEAFNETWEEAPLRPRVRLLHIALPDVVEKPSYFGVELACNWDTENDYGIMFHGTDVVKWRAGDVPNLPWIALRHAEGRS</sequence>
<name>A0A135P6T0_9HYPH</name>
<reference evidence="2 3" key="1">
    <citation type="submission" date="2015-11" db="EMBL/GenBank/DDBJ databases">
        <title>Draft genome sequence of Agrobacterium sp. R89-1.</title>
        <authorList>
            <person name="Zahradnik J."/>
            <person name="Kyslikova E."/>
            <person name="Palyzova A."/>
            <person name="Kyslik P."/>
        </authorList>
    </citation>
    <scope>NUCLEOTIDE SEQUENCE [LARGE SCALE GENOMIC DNA]</scope>
    <source>
        <strain evidence="2 3">R89-1</strain>
    </source>
</reference>
<dbReference type="EMBL" id="LNUW01000008">
    <property type="protein sequence ID" value="KXG87137.1"/>
    <property type="molecule type" value="Genomic_DNA"/>
</dbReference>
<organism evidence="2 3">
    <name type="scientific">Agrobacterium bohemicum</name>
    <dbReference type="NCBI Taxonomy" id="2052828"/>
    <lineage>
        <taxon>Bacteria</taxon>
        <taxon>Pseudomonadati</taxon>
        <taxon>Pseudomonadota</taxon>
        <taxon>Alphaproteobacteria</taxon>
        <taxon>Hyphomicrobiales</taxon>
        <taxon>Rhizobiaceae</taxon>
        <taxon>Rhizobium/Agrobacterium group</taxon>
        <taxon>Agrobacterium</taxon>
    </lineage>
</organism>
<dbReference type="AlphaFoldDB" id="A0A135P6T0"/>
<evidence type="ECO:0000259" key="1">
    <source>
        <dbReference type="Pfam" id="PF22481"/>
    </source>
</evidence>
<dbReference type="InterPro" id="IPR054254">
    <property type="entry name" value="DUF6985"/>
</dbReference>
<dbReference type="Proteomes" id="UP000070498">
    <property type="component" value="Unassembled WGS sequence"/>
</dbReference>
<proteinExistence type="predicted"/>
<dbReference type="STRING" id="2052828.ATO67_20510"/>
<dbReference type="Pfam" id="PF22481">
    <property type="entry name" value="DUF6985"/>
    <property type="match status" value="1"/>
</dbReference>
<evidence type="ECO:0000313" key="3">
    <source>
        <dbReference type="Proteomes" id="UP000070498"/>
    </source>
</evidence>
<gene>
    <name evidence="2" type="ORF">ATO67_20510</name>
</gene>
<protein>
    <recommendedName>
        <fullName evidence="1">DUF6985 domain-containing protein</fullName>
    </recommendedName>
</protein>
<accession>A0A135P6T0</accession>
<keyword evidence="3" id="KW-1185">Reference proteome</keyword>